<dbReference type="EMBL" id="JAQQWK010000009">
    <property type="protein sequence ID" value="KAK8034847.1"/>
    <property type="molecule type" value="Genomic_DNA"/>
</dbReference>
<gene>
    <name evidence="6" type="ORF">PG993_009842</name>
</gene>
<evidence type="ECO:0000313" key="6">
    <source>
        <dbReference type="EMBL" id="KAK8034847.1"/>
    </source>
</evidence>
<comment type="caution">
    <text evidence="6">The sequence shown here is derived from an EMBL/GenBank/DDBJ whole genome shotgun (WGS) entry which is preliminary data.</text>
</comment>
<reference evidence="6 7" key="1">
    <citation type="submission" date="2023-01" db="EMBL/GenBank/DDBJ databases">
        <title>Analysis of 21 Apiospora genomes using comparative genomics revels a genus with tremendous synthesis potential of carbohydrate active enzymes and secondary metabolites.</title>
        <authorList>
            <person name="Sorensen T."/>
        </authorList>
    </citation>
    <scope>NUCLEOTIDE SEQUENCE [LARGE SCALE GENOMIC DNA]</scope>
    <source>
        <strain evidence="6 7">CBS 33761</strain>
    </source>
</reference>
<feature type="domain" description="Tyrosinase C-terminal" evidence="5">
    <location>
        <begin position="7"/>
        <end position="50"/>
    </location>
</feature>
<dbReference type="Proteomes" id="UP001444661">
    <property type="component" value="Unassembled WGS sequence"/>
</dbReference>
<dbReference type="InterPro" id="IPR041640">
    <property type="entry name" value="Tyrosinase_C"/>
</dbReference>
<evidence type="ECO:0000256" key="1">
    <source>
        <dbReference type="ARBA" id="ARBA00001973"/>
    </source>
</evidence>
<proteinExistence type="predicted"/>
<feature type="compositionally biased region" description="Polar residues" evidence="4">
    <location>
        <begin position="135"/>
        <end position="159"/>
    </location>
</feature>
<keyword evidence="2" id="KW-0560">Oxidoreductase</keyword>
<name>A0ABR1SKJ1_9PEZI</name>
<evidence type="ECO:0000313" key="7">
    <source>
        <dbReference type="Proteomes" id="UP001444661"/>
    </source>
</evidence>
<organism evidence="6 7">
    <name type="scientific">Apiospora rasikravindrae</name>
    <dbReference type="NCBI Taxonomy" id="990691"/>
    <lineage>
        <taxon>Eukaryota</taxon>
        <taxon>Fungi</taxon>
        <taxon>Dikarya</taxon>
        <taxon>Ascomycota</taxon>
        <taxon>Pezizomycotina</taxon>
        <taxon>Sordariomycetes</taxon>
        <taxon>Xylariomycetidae</taxon>
        <taxon>Amphisphaeriales</taxon>
        <taxon>Apiosporaceae</taxon>
        <taxon>Apiospora</taxon>
    </lineage>
</organism>
<keyword evidence="3" id="KW-0503">Monooxygenase</keyword>
<evidence type="ECO:0000256" key="4">
    <source>
        <dbReference type="SAM" id="MobiDB-lite"/>
    </source>
</evidence>
<feature type="region of interest" description="Disordered" evidence="4">
    <location>
        <begin position="109"/>
        <end position="169"/>
    </location>
</feature>
<keyword evidence="7" id="KW-1185">Reference proteome</keyword>
<feature type="compositionally biased region" description="Basic and acidic residues" evidence="4">
    <location>
        <begin position="109"/>
        <end position="122"/>
    </location>
</feature>
<protein>
    <submittedName>
        <fullName evidence="6">Di-copper centre-containing protein</fullName>
    </submittedName>
</protein>
<accession>A0ABR1SKJ1</accession>
<sequence length="169" mass="18438">MLNGMDNGALKNLEVDQATPYLREHLQWRIMDVSGVEIPVEAVESLKVFVAEQEVTPPGRKSKGDFPIFGKATAHLNVTEGKIGSVRSGDDFLHKVGAALATAFPGIKHESHEQKGDHDAHQTHVSQGNDHKNHVSQGSDHQNDVAQGNDHQNHVSQGKGTYRRAVVSQ</sequence>
<evidence type="ECO:0000259" key="5">
    <source>
        <dbReference type="Pfam" id="PF18132"/>
    </source>
</evidence>
<evidence type="ECO:0000256" key="2">
    <source>
        <dbReference type="ARBA" id="ARBA00023002"/>
    </source>
</evidence>
<comment type="cofactor">
    <cofactor evidence="1">
        <name>Cu(2+)</name>
        <dbReference type="ChEBI" id="CHEBI:29036"/>
    </cofactor>
</comment>
<evidence type="ECO:0000256" key="3">
    <source>
        <dbReference type="ARBA" id="ARBA00023033"/>
    </source>
</evidence>
<dbReference type="Pfam" id="PF18132">
    <property type="entry name" value="Tyrosinase_C"/>
    <property type="match status" value="1"/>
</dbReference>